<gene>
    <name evidence="2" type="ORF">GGQ88_001701</name>
</gene>
<evidence type="ECO:0008006" key="4">
    <source>
        <dbReference type="Google" id="ProtNLM"/>
    </source>
</evidence>
<dbReference type="Pfam" id="PF07332">
    <property type="entry name" value="Phage_holin_3_6"/>
    <property type="match status" value="1"/>
</dbReference>
<keyword evidence="1" id="KW-1133">Transmembrane helix</keyword>
<organism evidence="2 3">
    <name type="scientific">Novosphingobium hassiacum</name>
    <dbReference type="NCBI Taxonomy" id="173676"/>
    <lineage>
        <taxon>Bacteria</taxon>
        <taxon>Pseudomonadati</taxon>
        <taxon>Pseudomonadota</taxon>
        <taxon>Alphaproteobacteria</taxon>
        <taxon>Sphingomonadales</taxon>
        <taxon>Sphingomonadaceae</taxon>
        <taxon>Novosphingobium</taxon>
    </lineage>
</organism>
<keyword evidence="3" id="KW-1185">Reference proteome</keyword>
<dbReference type="InterPro" id="IPR009937">
    <property type="entry name" value="Phage_holin_3_6"/>
</dbReference>
<protein>
    <recommendedName>
        <fullName evidence="4">Phage holin family protein</fullName>
    </recommendedName>
</protein>
<comment type="caution">
    <text evidence="2">The sequence shown here is derived from an EMBL/GenBank/DDBJ whole genome shotgun (WGS) entry which is preliminary data.</text>
</comment>
<evidence type="ECO:0000256" key="1">
    <source>
        <dbReference type="SAM" id="Phobius"/>
    </source>
</evidence>
<evidence type="ECO:0000313" key="3">
    <source>
        <dbReference type="Proteomes" id="UP000562395"/>
    </source>
</evidence>
<accession>A0A7W6EVZ2</accession>
<dbReference type="RefSeq" id="WP_183612699.1">
    <property type="nucleotide sequence ID" value="NZ_JACICY010000003.1"/>
</dbReference>
<keyword evidence="1" id="KW-0812">Transmembrane</keyword>
<dbReference type="AlphaFoldDB" id="A0A7W6EVZ2"/>
<evidence type="ECO:0000313" key="2">
    <source>
        <dbReference type="EMBL" id="MBB3860435.1"/>
    </source>
</evidence>
<proteinExistence type="predicted"/>
<feature type="transmembrane region" description="Helical" evidence="1">
    <location>
        <begin position="53"/>
        <end position="78"/>
    </location>
</feature>
<dbReference type="EMBL" id="JACICY010000003">
    <property type="protein sequence ID" value="MBB3860435.1"/>
    <property type="molecule type" value="Genomic_DNA"/>
</dbReference>
<name>A0A7W6EVZ2_9SPHN</name>
<reference evidence="2 3" key="1">
    <citation type="submission" date="2020-08" db="EMBL/GenBank/DDBJ databases">
        <title>Genomic Encyclopedia of Type Strains, Phase IV (KMG-IV): sequencing the most valuable type-strain genomes for metagenomic binning, comparative biology and taxonomic classification.</title>
        <authorList>
            <person name="Goeker M."/>
        </authorList>
    </citation>
    <scope>NUCLEOTIDE SEQUENCE [LARGE SCALE GENOMIC DNA]</scope>
    <source>
        <strain evidence="2 3">DSM 14552</strain>
    </source>
</reference>
<feature type="transmembrane region" description="Helical" evidence="1">
    <location>
        <begin position="84"/>
        <end position="106"/>
    </location>
</feature>
<keyword evidence="1" id="KW-0472">Membrane</keyword>
<dbReference type="Proteomes" id="UP000562395">
    <property type="component" value="Unassembled WGS sequence"/>
</dbReference>
<sequence length="131" mass="13287">MSELETPAAAAEHKPASIGDAVRALVEDGQTLFEAEIAYRKAQASFGLGEAKAIGILLVFGLVFGFFTLLAIVVGLLLALAPYIGVWGALGIVGGALLVLTAVCLLSASRRITRTKAGLGITESATSGAAS</sequence>